<evidence type="ECO:0000313" key="21">
    <source>
        <dbReference type="EMBL" id="KAK2902837.1"/>
    </source>
</evidence>
<keyword evidence="8" id="KW-0378">Hydrolase</keyword>
<dbReference type="InterPro" id="IPR013092">
    <property type="entry name" value="Connexin_N"/>
</dbReference>
<name>A0AA88PVR0_9TELE</name>
<comment type="similarity">
    <text evidence="4">Belongs to the peptidase S54 family.</text>
</comment>
<feature type="compositionally biased region" description="Basic and acidic residues" evidence="17">
    <location>
        <begin position="654"/>
        <end position="671"/>
    </location>
</feature>
<dbReference type="InterPro" id="IPR035952">
    <property type="entry name" value="Rhomboid-like_sf"/>
</dbReference>
<dbReference type="SMART" id="SM01089">
    <property type="entry name" value="Connexin_CCC"/>
    <property type="match status" value="1"/>
</dbReference>
<feature type="transmembrane region" description="Helical" evidence="18">
    <location>
        <begin position="114"/>
        <end position="139"/>
    </location>
</feature>
<evidence type="ECO:0000256" key="12">
    <source>
        <dbReference type="ARBA" id="ARBA00022989"/>
    </source>
</evidence>
<feature type="region of interest" description="Disordered" evidence="17">
    <location>
        <begin position="1"/>
        <end position="32"/>
    </location>
</feature>
<evidence type="ECO:0000256" key="4">
    <source>
        <dbReference type="ARBA" id="ARBA00009045"/>
    </source>
</evidence>
<dbReference type="EMBL" id="JAUYZG010000007">
    <property type="protein sequence ID" value="KAK2902837.1"/>
    <property type="molecule type" value="Genomic_DNA"/>
</dbReference>
<feature type="transmembrane region" description="Helical" evidence="18">
    <location>
        <begin position="356"/>
        <end position="378"/>
    </location>
</feature>
<keyword evidence="12 18" id="KW-1133">Transmembrane helix</keyword>
<feature type="transmembrane region" description="Helical" evidence="18">
    <location>
        <begin position="174"/>
        <end position="193"/>
    </location>
</feature>
<comment type="similarity">
    <text evidence="15">Belongs to the connexin family.</text>
</comment>
<feature type="domain" description="Connexin N-terminal" evidence="19">
    <location>
        <begin position="321"/>
        <end position="354"/>
    </location>
</feature>
<evidence type="ECO:0000256" key="5">
    <source>
        <dbReference type="ARBA" id="ARBA00022475"/>
    </source>
</evidence>
<evidence type="ECO:0000259" key="19">
    <source>
        <dbReference type="SMART" id="SM00037"/>
    </source>
</evidence>
<evidence type="ECO:0000256" key="16">
    <source>
        <dbReference type="SAM" id="Coils"/>
    </source>
</evidence>
<feature type="transmembrane region" description="Helical" evidence="18">
    <location>
        <begin position="205"/>
        <end position="224"/>
    </location>
</feature>
<dbReference type="GO" id="GO:0004252">
    <property type="term" value="F:serine-type endopeptidase activity"/>
    <property type="evidence" value="ECO:0007669"/>
    <property type="project" value="InterPro"/>
</dbReference>
<feature type="coiled-coil region" evidence="16">
    <location>
        <begin position="389"/>
        <end position="423"/>
    </location>
</feature>
<dbReference type="PROSITE" id="PS00408">
    <property type="entry name" value="CONNEXINS_2"/>
    <property type="match status" value="1"/>
</dbReference>
<dbReference type="GO" id="GO:0005243">
    <property type="term" value="F:gap junction channel activity"/>
    <property type="evidence" value="ECO:0007669"/>
    <property type="project" value="TreeGrafter"/>
</dbReference>
<evidence type="ECO:0000256" key="9">
    <source>
        <dbReference type="ARBA" id="ARBA00022825"/>
    </source>
</evidence>
<dbReference type="PRINTS" id="PR00206">
    <property type="entry name" value="CONNEXIN"/>
</dbReference>
<dbReference type="Proteomes" id="UP001187343">
    <property type="component" value="Unassembled WGS sequence"/>
</dbReference>
<evidence type="ECO:0000256" key="8">
    <source>
        <dbReference type="ARBA" id="ARBA00022801"/>
    </source>
</evidence>
<evidence type="ECO:0000256" key="11">
    <source>
        <dbReference type="ARBA" id="ARBA00022949"/>
    </source>
</evidence>
<dbReference type="Pfam" id="PF01694">
    <property type="entry name" value="Rhomboid"/>
    <property type="match status" value="1"/>
</dbReference>
<keyword evidence="9" id="KW-0720">Serine protease</keyword>
<comment type="subcellular location">
    <subcellularLocation>
        <location evidence="2">Cell junction</location>
        <location evidence="2">Gap junction</location>
    </subcellularLocation>
    <subcellularLocation>
        <location evidence="3 15">Cell membrane</location>
        <topology evidence="3 15">Multi-pass membrane protein</topology>
    </subcellularLocation>
</comment>
<keyword evidence="13 18" id="KW-0472">Membrane</keyword>
<dbReference type="PANTHER" id="PTHR11984">
    <property type="entry name" value="CONNEXIN"/>
    <property type="match status" value="1"/>
</dbReference>
<dbReference type="InterPro" id="IPR000500">
    <property type="entry name" value="Connexin"/>
</dbReference>
<evidence type="ECO:0000256" key="10">
    <source>
        <dbReference type="ARBA" id="ARBA00022868"/>
    </source>
</evidence>
<comment type="subunit">
    <text evidence="15">A connexon is composed of a hexamer of connexins.</text>
</comment>
<accession>A0AA88PVR0</accession>
<keyword evidence="10 15" id="KW-0303">Gap junction</keyword>
<dbReference type="InterPro" id="IPR022764">
    <property type="entry name" value="Peptidase_S54_rhomboid_dom"/>
</dbReference>
<evidence type="ECO:0000256" key="6">
    <source>
        <dbReference type="ARBA" id="ARBA00022670"/>
    </source>
</evidence>
<feature type="transmembrane region" description="Helical" evidence="18">
    <location>
        <begin position="151"/>
        <end position="168"/>
    </location>
</feature>
<evidence type="ECO:0000256" key="3">
    <source>
        <dbReference type="ARBA" id="ARBA00004651"/>
    </source>
</evidence>
<keyword evidence="5" id="KW-1003">Cell membrane</keyword>
<keyword evidence="6" id="KW-0645">Protease</keyword>
<feature type="region of interest" description="Disordered" evidence="17">
    <location>
        <begin position="601"/>
        <end position="774"/>
    </location>
</feature>
<evidence type="ECO:0000256" key="13">
    <source>
        <dbReference type="ARBA" id="ARBA00023136"/>
    </source>
</evidence>
<organism evidence="21 22">
    <name type="scientific">Cirrhinus molitorella</name>
    <name type="common">mud carp</name>
    <dbReference type="NCBI Taxonomy" id="172907"/>
    <lineage>
        <taxon>Eukaryota</taxon>
        <taxon>Metazoa</taxon>
        <taxon>Chordata</taxon>
        <taxon>Craniata</taxon>
        <taxon>Vertebrata</taxon>
        <taxon>Euteleostomi</taxon>
        <taxon>Actinopterygii</taxon>
        <taxon>Neopterygii</taxon>
        <taxon>Teleostei</taxon>
        <taxon>Ostariophysi</taxon>
        <taxon>Cypriniformes</taxon>
        <taxon>Cyprinidae</taxon>
        <taxon>Labeoninae</taxon>
        <taxon>Labeonini</taxon>
        <taxon>Cirrhinus</taxon>
    </lineage>
</organism>
<keyword evidence="7 15" id="KW-0812">Transmembrane</keyword>
<dbReference type="SUPFAM" id="SSF144091">
    <property type="entry name" value="Rhomboid-like"/>
    <property type="match status" value="1"/>
</dbReference>
<dbReference type="InterPro" id="IPR017990">
    <property type="entry name" value="Connexin_CS"/>
</dbReference>
<feature type="compositionally biased region" description="Acidic residues" evidence="17">
    <location>
        <begin position="1"/>
        <end position="19"/>
    </location>
</feature>
<dbReference type="InterPro" id="IPR019570">
    <property type="entry name" value="Connexin_CCC"/>
</dbReference>
<dbReference type="FunFam" id="1.20.1540.10:FF:000007">
    <property type="entry name" value="Rhomboid like 2"/>
    <property type="match status" value="1"/>
</dbReference>
<feature type="transmembrane region" description="Helical" evidence="18">
    <location>
        <begin position="491"/>
        <end position="513"/>
    </location>
</feature>
<dbReference type="GO" id="GO:0007267">
    <property type="term" value="P:cell-cell signaling"/>
    <property type="evidence" value="ECO:0007669"/>
    <property type="project" value="TreeGrafter"/>
</dbReference>
<dbReference type="Pfam" id="PF00029">
    <property type="entry name" value="Connexin"/>
    <property type="match status" value="1"/>
</dbReference>
<reference evidence="21" key="1">
    <citation type="submission" date="2023-08" db="EMBL/GenBank/DDBJ databases">
        <title>Chromosome-level Genome Assembly of mud carp (Cirrhinus molitorella).</title>
        <authorList>
            <person name="Liu H."/>
        </authorList>
    </citation>
    <scope>NUCLEOTIDE SEQUENCE</scope>
    <source>
        <strain evidence="21">Prfri</strain>
        <tissue evidence="21">Muscle</tissue>
    </source>
</reference>
<evidence type="ECO:0000256" key="18">
    <source>
        <dbReference type="SAM" id="Phobius"/>
    </source>
</evidence>
<evidence type="ECO:0000313" key="22">
    <source>
        <dbReference type="Proteomes" id="UP001187343"/>
    </source>
</evidence>
<feature type="transmembrane region" description="Helical" evidence="18">
    <location>
        <begin position="302"/>
        <end position="319"/>
    </location>
</feature>
<protein>
    <recommendedName>
        <fullName evidence="15">Gap junction protein</fullName>
    </recommendedName>
</protein>
<comment type="function">
    <text evidence="15">One gap junction consists of a cluster of closely packed pairs of transmembrane channels, the connexons, through which materials of low MW diffuse from one cell to a neighboring cell.</text>
</comment>
<comment type="caution">
    <text evidence="21">The sequence shown here is derived from an EMBL/GenBank/DDBJ whole genome shotgun (WGS) entry which is preliminary data.</text>
</comment>
<feature type="compositionally biased region" description="Polar residues" evidence="17">
    <location>
        <begin position="688"/>
        <end position="701"/>
    </location>
</feature>
<feature type="compositionally biased region" description="Low complexity" evidence="17">
    <location>
        <begin position="749"/>
        <end position="774"/>
    </location>
</feature>
<evidence type="ECO:0000259" key="20">
    <source>
        <dbReference type="SMART" id="SM01089"/>
    </source>
</evidence>
<feature type="transmembrane region" description="Helical" evidence="18">
    <location>
        <begin position="64"/>
        <end position="82"/>
    </location>
</feature>
<evidence type="ECO:0000256" key="7">
    <source>
        <dbReference type="ARBA" id="ARBA00022692"/>
    </source>
</evidence>
<gene>
    <name evidence="21" type="ORF">Q8A67_007550</name>
</gene>
<feature type="domain" description="Connexin cysteine-rich" evidence="20">
    <location>
        <begin position="445"/>
        <end position="511"/>
    </location>
</feature>
<feature type="compositionally biased region" description="Low complexity" evidence="17">
    <location>
        <begin position="612"/>
        <end position="632"/>
    </location>
</feature>
<dbReference type="GO" id="GO:0006508">
    <property type="term" value="P:proteolysis"/>
    <property type="evidence" value="ECO:0007669"/>
    <property type="project" value="UniProtKB-KW"/>
</dbReference>
<keyword evidence="16" id="KW-0175">Coiled coil</keyword>
<dbReference type="SMART" id="SM00037">
    <property type="entry name" value="CNX"/>
    <property type="match status" value="1"/>
</dbReference>
<dbReference type="AlphaFoldDB" id="A0AA88PVR0"/>
<evidence type="ECO:0000256" key="14">
    <source>
        <dbReference type="ARBA" id="ARBA00058540"/>
    </source>
</evidence>
<comment type="function">
    <text evidence="14">Involved in regulated intramembrane proteolysis and the subsequent release of functional polypeptides from their membrane anchors. Known substrate: EFNB3.</text>
</comment>
<dbReference type="PANTHER" id="PTHR11984:SF60">
    <property type="entry name" value="GAP JUNCTION ALPHA-9 PROTEIN"/>
    <property type="match status" value="1"/>
</dbReference>
<evidence type="ECO:0000256" key="2">
    <source>
        <dbReference type="ARBA" id="ARBA00004610"/>
    </source>
</evidence>
<dbReference type="GO" id="GO:0005922">
    <property type="term" value="C:connexin complex"/>
    <property type="evidence" value="ECO:0007669"/>
    <property type="project" value="InterPro"/>
</dbReference>
<keyword evidence="22" id="KW-1185">Reference proteome</keyword>
<dbReference type="FunFam" id="1.20.1440.80:FF:000001">
    <property type="entry name" value="Gap junction alpha-1"/>
    <property type="match status" value="1"/>
</dbReference>
<sequence>MGDNDIEEEDTFPVEGDEEGGNRGNPKKRGRRVEKFQKNVSRWMLPEELRETYMERANCCPPPIFIILVSLAELGVFIYYAVWKPQKQWVTLGTGIWESPLTYKPEQREEAWRFVSYMFVHAGVEHIAGNLLMQLFLGIPLELVHKGFEVGMVYMAGVIAGSLASSIFDPYSALVGASGGVYALIGGYFMNAVVNFREMIPLVGVFRILVILLIVGTDVGFAIYRRFITHEASMKVSFVAHIAGGVAGMTIGYVFFTNYNKELLKDPRFWLHKNARVKMGDWNFLGGILEEVHIHSTMVGKIWLTILFIFRMLVLGVAAEDVWNDEQADFICNTEQPGCRNVCYDKAFPISLIRYWVLQVIFVSSPSLVYMGHALYRLRALEKERQRKKLALRRELEGVDVEMAEVRRKIERELRQIDQGKLNKAPLRGSLLRTYVAHIVTRSAVEVGFMTGQYVLYGFQLNPLYKCEREPCPNAVDCFVSRPTEKSVFMVFMQCIAAISLFLNILEIMHLGYKKLKKVILNYYPQLRDDLDDSYYPNKLKKDSVVHQTCIGTSTGRKATIASAPSGYNLLLERPPDGAAYPPLINPSSAFLPVQGDLQAKDGCDAPKYSQNSPTEHNSNSNNTSSDTRSPSCTTPPKQDDGEDSVQPPPLLKKGQESKTSDTSSHPRESSHTSSGVGKKPWKVSAPWNCSTVVEGNGSDTDSLEGAKARCPYATVRARTSSRSDSKMSRPTSPDSIEESSSESRHSPRASPSHRASLASSSSSRRAAPTDLQI</sequence>
<keyword evidence="11" id="KW-0965">Cell junction</keyword>
<evidence type="ECO:0000256" key="17">
    <source>
        <dbReference type="SAM" id="MobiDB-lite"/>
    </source>
</evidence>
<dbReference type="Gene3D" id="1.20.1540.10">
    <property type="entry name" value="Rhomboid-like"/>
    <property type="match status" value="1"/>
</dbReference>
<evidence type="ECO:0000256" key="1">
    <source>
        <dbReference type="ARBA" id="ARBA00000156"/>
    </source>
</evidence>
<feature type="transmembrane region" description="Helical" evidence="18">
    <location>
        <begin position="236"/>
        <end position="256"/>
    </location>
</feature>
<dbReference type="InterPro" id="IPR038359">
    <property type="entry name" value="Connexin_N_sf"/>
</dbReference>
<proteinExistence type="inferred from homology"/>
<dbReference type="PROSITE" id="PS00407">
    <property type="entry name" value="CONNEXINS_1"/>
    <property type="match status" value="1"/>
</dbReference>
<dbReference type="Gene3D" id="1.20.1440.80">
    <property type="entry name" value="Gap junction channel protein cysteine-rich domain"/>
    <property type="match status" value="1"/>
</dbReference>
<evidence type="ECO:0000256" key="15">
    <source>
        <dbReference type="RuleBase" id="RU000630"/>
    </source>
</evidence>
<comment type="catalytic activity">
    <reaction evidence="1">
        <text>Cleaves type-1 transmembrane domains using a catalytic dyad composed of serine and histidine that are contributed by different transmembrane domains.</text>
        <dbReference type="EC" id="3.4.21.105"/>
    </reaction>
</comment>